<dbReference type="WBParaSite" id="maker-uti_cns_0008186-snap-gene-0.2-mRNA-1">
    <property type="protein sequence ID" value="maker-uti_cns_0008186-snap-gene-0.2-mRNA-1"/>
    <property type="gene ID" value="maker-uti_cns_0008186-snap-gene-0.2"/>
</dbReference>
<dbReference type="AlphaFoldDB" id="A0A1I8HUV6"/>
<evidence type="ECO:0000256" key="1">
    <source>
        <dbReference type="SAM" id="SignalP"/>
    </source>
</evidence>
<feature type="signal peptide" evidence="1">
    <location>
        <begin position="1"/>
        <end position="27"/>
    </location>
</feature>
<evidence type="ECO:0000313" key="3">
    <source>
        <dbReference type="WBParaSite" id="maker-uti_cns_0005083-snap-gene-0.10-mRNA-1"/>
    </source>
</evidence>
<accession>A0A1I8HUV6</accession>
<keyword evidence="2" id="KW-1185">Reference proteome</keyword>
<dbReference type="Proteomes" id="UP000095280">
    <property type="component" value="Unplaced"/>
</dbReference>
<reference evidence="3 4" key="1">
    <citation type="submission" date="2016-11" db="UniProtKB">
        <authorList>
            <consortium name="WormBaseParasite"/>
        </authorList>
    </citation>
    <scope>IDENTIFICATION</scope>
</reference>
<protein>
    <submittedName>
        <fullName evidence="3 4">CUB domain-containing protein</fullName>
    </submittedName>
</protein>
<dbReference type="WBParaSite" id="maker-uti_cns_0005083-snap-gene-0.10-mRNA-1">
    <property type="protein sequence ID" value="maker-uti_cns_0005083-snap-gene-0.10-mRNA-1"/>
    <property type="gene ID" value="maker-uti_cns_0005083-snap-gene-0.10"/>
</dbReference>
<dbReference type="WBParaSite" id="maker-uti_cns_0008519-snap-gene-0.3-mRNA-1">
    <property type="protein sequence ID" value="maker-uti_cns_0008519-snap-gene-0.3-mRNA-1"/>
    <property type="gene ID" value="maker-uti_cns_0008519-snap-gene-0.3"/>
</dbReference>
<sequence length="123" mass="13073">MTEYSLKILAATVALLLGVLGLRLAAATCIQQTATVAENTPVGALIAPFSTALPAGFTSSISYPDSETTEQYSCYFSINSTGLLMNRIVDLEKPTSCKADRSNITDMRLVQLTVQCSSTESAQ</sequence>
<evidence type="ECO:0000313" key="2">
    <source>
        <dbReference type="Proteomes" id="UP000095280"/>
    </source>
</evidence>
<proteinExistence type="predicted"/>
<name>A0A1I8HUV6_9PLAT</name>
<organism evidence="2 4">
    <name type="scientific">Macrostomum lignano</name>
    <dbReference type="NCBI Taxonomy" id="282301"/>
    <lineage>
        <taxon>Eukaryota</taxon>
        <taxon>Metazoa</taxon>
        <taxon>Spiralia</taxon>
        <taxon>Lophotrochozoa</taxon>
        <taxon>Platyhelminthes</taxon>
        <taxon>Rhabditophora</taxon>
        <taxon>Macrostomorpha</taxon>
        <taxon>Macrostomida</taxon>
        <taxon>Macrostomidae</taxon>
        <taxon>Macrostomum</taxon>
    </lineage>
</organism>
<feature type="chain" id="PRO_5009845790" evidence="1">
    <location>
        <begin position="28"/>
        <end position="123"/>
    </location>
</feature>
<dbReference type="WBParaSite" id="maker-uti_cns_0012705-snap-gene-0.4-mRNA-1">
    <property type="protein sequence ID" value="maker-uti_cns_0012705-snap-gene-0.4-mRNA-1"/>
    <property type="gene ID" value="maker-uti_cns_0012705-snap-gene-0.4"/>
</dbReference>
<evidence type="ECO:0000313" key="4">
    <source>
        <dbReference type="WBParaSite" id="maker-uti_cns_0008186-snap-gene-0.2-mRNA-1"/>
    </source>
</evidence>
<keyword evidence="1" id="KW-0732">Signal</keyword>